<dbReference type="Pfam" id="PF16487">
    <property type="entry name" value="ArgoMid"/>
    <property type="match status" value="1"/>
</dbReference>
<dbReference type="InterPro" id="IPR003165">
    <property type="entry name" value="Piwi"/>
</dbReference>
<evidence type="ECO:0000256" key="5">
    <source>
        <dbReference type="SAM" id="MobiDB-lite"/>
    </source>
</evidence>
<dbReference type="SMART" id="SM01163">
    <property type="entry name" value="DUF1785"/>
    <property type="match status" value="1"/>
</dbReference>
<dbReference type="Gene3D" id="2.170.260.10">
    <property type="entry name" value="paz domain"/>
    <property type="match status" value="1"/>
</dbReference>
<dbReference type="InterPro" id="IPR036085">
    <property type="entry name" value="PAZ_dom_sf"/>
</dbReference>
<organism evidence="8 9">
    <name type="scientific">Gossypium arboreum</name>
    <name type="common">Tree cotton</name>
    <name type="synonym">Gossypium nanking</name>
    <dbReference type="NCBI Taxonomy" id="29729"/>
    <lineage>
        <taxon>Eukaryota</taxon>
        <taxon>Viridiplantae</taxon>
        <taxon>Streptophyta</taxon>
        <taxon>Embryophyta</taxon>
        <taxon>Tracheophyta</taxon>
        <taxon>Spermatophyta</taxon>
        <taxon>Magnoliopsida</taxon>
        <taxon>eudicotyledons</taxon>
        <taxon>Gunneridae</taxon>
        <taxon>Pentapetalae</taxon>
        <taxon>rosids</taxon>
        <taxon>malvids</taxon>
        <taxon>Malvales</taxon>
        <taxon>Malvaceae</taxon>
        <taxon>Malvoideae</taxon>
        <taxon>Gossypium</taxon>
    </lineage>
</organism>
<dbReference type="InterPro" id="IPR003100">
    <property type="entry name" value="PAZ_dom"/>
</dbReference>
<reference evidence="8 9" key="1">
    <citation type="submission" date="2023-03" db="EMBL/GenBank/DDBJ databases">
        <title>WGS of Gossypium arboreum.</title>
        <authorList>
            <person name="Yu D."/>
        </authorList>
    </citation>
    <scope>NUCLEOTIDE SEQUENCE [LARGE SCALE GENOMIC DNA]</scope>
    <source>
        <tissue evidence="8">Leaf</tissue>
    </source>
</reference>
<evidence type="ECO:0000256" key="3">
    <source>
        <dbReference type="ARBA" id="ARBA00023158"/>
    </source>
</evidence>
<dbReference type="Gene3D" id="3.40.50.2300">
    <property type="match status" value="1"/>
</dbReference>
<dbReference type="CDD" id="cd04657">
    <property type="entry name" value="Piwi_ago-like"/>
    <property type="match status" value="1"/>
</dbReference>
<keyword evidence="2" id="KW-0678">Repressor</keyword>
<dbReference type="InterPro" id="IPR045246">
    <property type="entry name" value="Piwi_ago-like"/>
</dbReference>
<evidence type="ECO:0008006" key="10">
    <source>
        <dbReference type="Google" id="ProtNLM"/>
    </source>
</evidence>
<evidence type="ECO:0000313" key="9">
    <source>
        <dbReference type="Proteomes" id="UP001358586"/>
    </source>
</evidence>
<dbReference type="Pfam" id="PF08699">
    <property type="entry name" value="ArgoL1"/>
    <property type="match status" value="1"/>
</dbReference>
<dbReference type="SMART" id="SM00950">
    <property type="entry name" value="Piwi"/>
    <property type="match status" value="1"/>
</dbReference>
<comment type="caution">
    <text evidence="8">The sequence shown here is derived from an EMBL/GenBank/DDBJ whole genome shotgun (WGS) entry which is preliminary data.</text>
</comment>
<keyword evidence="9" id="KW-1185">Reference proteome</keyword>
<feature type="compositionally biased region" description="Gly residues" evidence="5">
    <location>
        <begin position="1"/>
        <end position="28"/>
    </location>
</feature>
<evidence type="ECO:0000313" key="8">
    <source>
        <dbReference type="EMBL" id="KAK5803464.1"/>
    </source>
</evidence>
<sequence>MSGRGGGGRGSGRGGGGGGRGRGQGHGRGQPSQSSSRGGRGGGGGRARGRGSSGSTATYNPLPPQRAPAQPPPQMAPAQPPPQMAPAQQPPQMAPAQSPPQMAVPPPVPPSVAPFSYPSSSSGVGSLSREVAEKLTMEPVAVTTAAPLLPSSSKAIRFPSRPGFGTVGTKCRVRANHFLVDVANADLHHYDVTITPEVTAKKVNRAIMKQLIDAYKESHLGRRCPAYDGRKSLYTAGPLPFESKELVIKLTEEDRSDGSSRPARKERQFKVAIKLASKPDLHYLREFLSRRHFECPQEVIQVLDVVLRSKPSQIYTEVGRSFFDTSLGPRGDLGNGIEYWSGYYQSLRPTQMGLSLNIDVSARSFYEPILVSEFVAKHFRRTNLSKPLSDQDRIKVKKALKGVRVKLIYMNYAKTCKISGVSRDPISQLTFTLDDTKTNVSVVKYFREKYNVVLKYPSLPALQSGSEARPVYLPMELCSIVEGQRYTKKLNEQQVRSLLRATCQRPNVREGNVTKMVQINNFEVEELVTKEFGMHVRRELALIDARVINPPALKYHESGRDKIVNPSCGQWNMINKKMVNGGKVDFWTCVNFSAEFWNISEDFCAELVKMCNSKGMVFRQTPSIAMRSARSDRIDQTLMDVYKESAGLNKPLQLLIIILPDQTGSYGKIKRICETELGIVSQCCKPVQASKFSNQYFENVALKINAKVGGRNTVLNDAILRRIPLVTDVPTIIFGADVTHPPPGEDSSSSIAAVVASMDWPEVTKYRGIVSAQTHRVEIIQDLYKQTKDPQKGLVEGGMVRELLLAFFKSTRQKPSRIIFYRDGVSEGQFSQVLLYEMDAIRKACSSLQEGYMPRVTFVVVQKRHHTRLFPTDRNKTDRSGNILPGTVVDTSICHPTEFDFYLNSHAGIQGTSKPTHYHVLFDENGFTADILQVLTNSLCYTYARCTKSVSIVPPAYYAHLAAFRARYYIEDEMSDSGSTGGGRKPKDKVVEVRPLPSIKDNVKEVMFYI</sequence>
<protein>
    <recommendedName>
        <fullName evidence="10">Protein argonaute 5-like</fullName>
    </recommendedName>
</protein>
<dbReference type="SMART" id="SM00949">
    <property type="entry name" value="PAZ"/>
    <property type="match status" value="1"/>
</dbReference>
<dbReference type="PANTHER" id="PTHR22891">
    <property type="entry name" value="EUKARYOTIC TRANSLATION INITIATION FACTOR 2C"/>
    <property type="match status" value="1"/>
</dbReference>
<dbReference type="PROSITE" id="PS50821">
    <property type="entry name" value="PAZ"/>
    <property type="match status" value="1"/>
</dbReference>
<dbReference type="InterPro" id="IPR014811">
    <property type="entry name" value="ArgoL1"/>
</dbReference>
<dbReference type="Pfam" id="PF16486">
    <property type="entry name" value="ArgoN"/>
    <property type="match status" value="1"/>
</dbReference>
<evidence type="ECO:0000259" key="6">
    <source>
        <dbReference type="PROSITE" id="PS50821"/>
    </source>
</evidence>
<accession>A0ABR0NQQ3</accession>
<keyword evidence="4" id="KW-0687">Ribonucleoprotein</keyword>
<evidence type="ECO:0000256" key="2">
    <source>
        <dbReference type="ARBA" id="ARBA00022491"/>
    </source>
</evidence>
<gene>
    <name evidence="8" type="ORF">PVK06_031110</name>
</gene>
<dbReference type="InterPro" id="IPR036397">
    <property type="entry name" value="RNaseH_sf"/>
</dbReference>
<dbReference type="InterPro" id="IPR032473">
    <property type="entry name" value="Argonaute_Mid_dom"/>
</dbReference>
<dbReference type="EMBL" id="JARKNE010000009">
    <property type="protein sequence ID" value="KAK5803464.1"/>
    <property type="molecule type" value="Genomic_DNA"/>
</dbReference>
<evidence type="ECO:0000256" key="1">
    <source>
        <dbReference type="ARBA" id="ARBA00008201"/>
    </source>
</evidence>
<dbReference type="PROSITE" id="PS50822">
    <property type="entry name" value="PIWI"/>
    <property type="match status" value="1"/>
</dbReference>
<dbReference type="SUPFAM" id="SSF53098">
    <property type="entry name" value="Ribonuclease H-like"/>
    <property type="match status" value="1"/>
</dbReference>
<dbReference type="SUPFAM" id="SSF101690">
    <property type="entry name" value="PAZ domain"/>
    <property type="match status" value="1"/>
</dbReference>
<dbReference type="Proteomes" id="UP001358586">
    <property type="component" value="Chromosome 9"/>
</dbReference>
<dbReference type="CDD" id="cd02846">
    <property type="entry name" value="PAZ_argonaute_like"/>
    <property type="match status" value="1"/>
</dbReference>
<feature type="domain" description="PAZ" evidence="6">
    <location>
        <begin position="370"/>
        <end position="482"/>
    </location>
</feature>
<feature type="region of interest" description="Disordered" evidence="5">
    <location>
        <begin position="1"/>
        <end position="109"/>
    </location>
</feature>
<proteinExistence type="inferred from homology"/>
<name>A0ABR0NQQ3_GOSAR</name>
<dbReference type="InterPro" id="IPR032474">
    <property type="entry name" value="Argonaute_N"/>
</dbReference>
<dbReference type="Gene3D" id="3.30.420.10">
    <property type="entry name" value="Ribonuclease H-like superfamily/Ribonuclease H"/>
    <property type="match status" value="1"/>
</dbReference>
<dbReference type="Pfam" id="PF02170">
    <property type="entry name" value="PAZ"/>
    <property type="match status" value="1"/>
</dbReference>
<feature type="domain" description="Piwi" evidence="7">
    <location>
        <begin position="654"/>
        <end position="971"/>
    </location>
</feature>
<feature type="compositionally biased region" description="Pro residues" evidence="5">
    <location>
        <begin position="61"/>
        <end position="93"/>
    </location>
</feature>
<keyword evidence="3" id="KW-0943">RNA-mediated gene silencing</keyword>
<dbReference type="InterPro" id="IPR012337">
    <property type="entry name" value="RNaseH-like_sf"/>
</dbReference>
<dbReference type="Pfam" id="PF02171">
    <property type="entry name" value="Piwi"/>
    <property type="match status" value="1"/>
</dbReference>
<comment type="similarity">
    <text evidence="1">Belongs to the argonaute family. Ago subfamily.</text>
</comment>
<evidence type="ECO:0000259" key="7">
    <source>
        <dbReference type="PROSITE" id="PS50822"/>
    </source>
</evidence>
<evidence type="ECO:0000256" key="4">
    <source>
        <dbReference type="ARBA" id="ARBA00023274"/>
    </source>
</evidence>